<gene>
    <name evidence="6" type="primary">PAD1</name>
    <name evidence="8" type="ORF">BGW36DRAFT_368433</name>
</gene>
<evidence type="ECO:0000256" key="2">
    <source>
        <dbReference type="ARBA" id="ARBA00022630"/>
    </source>
</evidence>
<evidence type="ECO:0000256" key="1">
    <source>
        <dbReference type="ARBA" id="ARBA00022602"/>
    </source>
</evidence>
<feature type="binding site" evidence="6">
    <location>
        <position position="96"/>
    </location>
    <ligand>
        <name>FMN</name>
        <dbReference type="ChEBI" id="CHEBI:58210"/>
    </ligand>
</feature>
<protein>
    <recommendedName>
        <fullName evidence="6">Flavin prenyltransferase PAD1, mitochondrial</fullName>
        <ecNumber evidence="6">2.5.1.129</ecNumber>
    </recommendedName>
</protein>
<evidence type="ECO:0000256" key="3">
    <source>
        <dbReference type="ARBA" id="ARBA00022643"/>
    </source>
</evidence>
<dbReference type="GO" id="GO:0016831">
    <property type="term" value="F:carboxy-lyase activity"/>
    <property type="evidence" value="ECO:0007669"/>
    <property type="project" value="TreeGrafter"/>
</dbReference>
<keyword evidence="6" id="KW-0496">Mitochondrion</keyword>
<dbReference type="PANTHER" id="PTHR43374:SF1">
    <property type="entry name" value="FLAVIN PRENYLTRANSFERASE PAD1, MITOCHONDRIAL"/>
    <property type="match status" value="1"/>
</dbReference>
<comment type="subcellular location">
    <subcellularLocation>
        <location evidence="6">Mitochondrion</location>
    </subcellularLocation>
</comment>
<keyword evidence="9" id="KW-1185">Reference proteome</keyword>
<keyword evidence="3 6" id="KW-0288">FMN</keyword>
<evidence type="ECO:0000313" key="8">
    <source>
        <dbReference type="EMBL" id="KAH8705941.1"/>
    </source>
</evidence>
<comment type="caution">
    <text evidence="8">The sequence shown here is derived from an EMBL/GenBank/DDBJ whole genome shotgun (WGS) entry which is preliminary data.</text>
</comment>
<accession>A0AAD4Q6Q1</accession>
<dbReference type="NCBIfam" id="NF004685">
    <property type="entry name" value="PRK06029.1"/>
    <property type="match status" value="1"/>
</dbReference>
<feature type="binding site" evidence="6">
    <location>
        <position position="126"/>
    </location>
    <ligand>
        <name>dimethylallyl phosphate</name>
        <dbReference type="ChEBI" id="CHEBI:88052"/>
    </ligand>
</feature>
<dbReference type="NCBIfam" id="TIGR00421">
    <property type="entry name" value="ubiX_pad"/>
    <property type="match status" value="1"/>
</dbReference>
<feature type="binding site" evidence="6">
    <location>
        <begin position="61"/>
        <end position="64"/>
    </location>
    <ligand>
        <name>FMN</name>
        <dbReference type="ChEBI" id="CHEBI:58210"/>
    </ligand>
</feature>
<dbReference type="PANTHER" id="PTHR43374">
    <property type="entry name" value="FLAVIN PRENYLTRANSFERASE"/>
    <property type="match status" value="1"/>
</dbReference>
<evidence type="ECO:0000259" key="7">
    <source>
        <dbReference type="Pfam" id="PF02441"/>
    </source>
</evidence>
<evidence type="ECO:0000256" key="6">
    <source>
        <dbReference type="HAMAP-Rule" id="MF_03197"/>
    </source>
</evidence>
<evidence type="ECO:0000256" key="5">
    <source>
        <dbReference type="ARBA" id="ARBA00060793"/>
    </source>
</evidence>
<name>A0AAD4Q6Q1_9EURO</name>
<dbReference type="InterPro" id="IPR036551">
    <property type="entry name" value="Flavin_trans-like"/>
</dbReference>
<comment type="subunit">
    <text evidence="6">Oligomer.</text>
</comment>
<evidence type="ECO:0000313" key="9">
    <source>
        <dbReference type="Proteomes" id="UP001201262"/>
    </source>
</evidence>
<dbReference type="InterPro" id="IPR004507">
    <property type="entry name" value="UbiX-like"/>
</dbReference>
<dbReference type="EMBL" id="JAJTJA010000001">
    <property type="protein sequence ID" value="KAH8705941.1"/>
    <property type="molecule type" value="Genomic_DNA"/>
</dbReference>
<comment type="catalytic activity">
    <reaction evidence="6">
        <text>dimethylallyl phosphate + FMNH2 = prenylated FMNH2 + phosphate</text>
        <dbReference type="Rhea" id="RHEA:37743"/>
        <dbReference type="ChEBI" id="CHEBI:43474"/>
        <dbReference type="ChEBI" id="CHEBI:57618"/>
        <dbReference type="ChEBI" id="CHEBI:87467"/>
        <dbReference type="ChEBI" id="CHEBI:88052"/>
        <dbReference type="EC" id="2.5.1.129"/>
    </reaction>
</comment>
<dbReference type="HAMAP" id="MF_01984">
    <property type="entry name" value="ubiX_pad"/>
    <property type="match status" value="1"/>
</dbReference>
<feature type="binding site" evidence="6">
    <location>
        <position position="142"/>
    </location>
    <ligand>
        <name>dimethylallyl phosphate</name>
        <dbReference type="ChEBI" id="CHEBI:88052"/>
    </ligand>
</feature>
<comment type="similarity">
    <text evidence="5 6">Belongs to the UbiX/PAD1 family.</text>
</comment>
<proteinExistence type="inferred from homology"/>
<keyword evidence="1 6" id="KW-0637">Prenyltransferase</keyword>
<dbReference type="EC" id="2.5.1.129" evidence="6"/>
<dbReference type="Gene3D" id="3.40.50.1950">
    <property type="entry name" value="Flavin prenyltransferase-like"/>
    <property type="match status" value="1"/>
</dbReference>
<evidence type="ECO:0000256" key="4">
    <source>
        <dbReference type="ARBA" id="ARBA00022679"/>
    </source>
</evidence>
<dbReference type="GO" id="GO:0106141">
    <property type="term" value="F:flavin prenyltransferase activity"/>
    <property type="evidence" value="ECO:0007669"/>
    <property type="project" value="UniProtKB-EC"/>
</dbReference>
<dbReference type="GO" id="GO:0005739">
    <property type="term" value="C:mitochondrion"/>
    <property type="evidence" value="ECO:0007669"/>
    <property type="project" value="UniProtKB-SubCell"/>
</dbReference>
<dbReference type="SUPFAM" id="SSF52507">
    <property type="entry name" value="Homo-oligomeric flavin-containing Cys decarboxylases, HFCD"/>
    <property type="match status" value="1"/>
</dbReference>
<comment type="caution">
    <text evidence="6">Lacks conserved residue(s) required for the propagation of feature annotation.</text>
</comment>
<feature type="binding site" evidence="6">
    <location>
        <position position="10"/>
    </location>
    <ligand>
        <name>FMN</name>
        <dbReference type="ChEBI" id="CHEBI:58210"/>
    </ligand>
</feature>
<keyword evidence="4 6" id="KW-0808">Transferase</keyword>
<feature type="domain" description="Flavoprotein" evidence="7">
    <location>
        <begin position="3"/>
        <end position="146"/>
    </location>
</feature>
<keyword evidence="2 6" id="KW-0285">Flavoprotein</keyword>
<dbReference type="AlphaFoldDB" id="A0AAD4Q6Q1"/>
<reference evidence="8" key="1">
    <citation type="submission" date="2021-12" db="EMBL/GenBank/DDBJ databases">
        <title>Convergent genome expansion in fungi linked to evolution of root-endophyte symbiosis.</title>
        <authorList>
            <consortium name="DOE Joint Genome Institute"/>
            <person name="Ke Y.-H."/>
            <person name="Bonito G."/>
            <person name="Liao H.-L."/>
            <person name="Looney B."/>
            <person name="Rojas-Flechas A."/>
            <person name="Nash J."/>
            <person name="Hameed K."/>
            <person name="Schadt C."/>
            <person name="Martin F."/>
            <person name="Crous P.W."/>
            <person name="Miettinen O."/>
            <person name="Magnuson J.K."/>
            <person name="Labbe J."/>
            <person name="Jacobson D."/>
            <person name="Doktycz M.J."/>
            <person name="Veneault-Fourrey C."/>
            <person name="Kuo A."/>
            <person name="Mondo S."/>
            <person name="Calhoun S."/>
            <person name="Riley R."/>
            <person name="Ohm R."/>
            <person name="LaButti K."/>
            <person name="Andreopoulos B."/>
            <person name="Pangilinan J."/>
            <person name="Nolan M."/>
            <person name="Tritt A."/>
            <person name="Clum A."/>
            <person name="Lipzen A."/>
            <person name="Daum C."/>
            <person name="Barry K."/>
            <person name="Grigoriev I.V."/>
            <person name="Vilgalys R."/>
        </authorList>
    </citation>
    <scope>NUCLEOTIDE SEQUENCE</scope>
    <source>
        <strain evidence="8">PMI_201</strain>
    </source>
</reference>
<dbReference type="InterPro" id="IPR003382">
    <property type="entry name" value="Flavoprotein"/>
</dbReference>
<dbReference type="Proteomes" id="UP001201262">
    <property type="component" value="Unassembled WGS sequence"/>
</dbReference>
<organism evidence="8 9">
    <name type="scientific">Talaromyces proteolyticus</name>
    <dbReference type="NCBI Taxonomy" id="1131652"/>
    <lineage>
        <taxon>Eukaryota</taxon>
        <taxon>Fungi</taxon>
        <taxon>Dikarya</taxon>
        <taxon>Ascomycota</taxon>
        <taxon>Pezizomycotina</taxon>
        <taxon>Eurotiomycetes</taxon>
        <taxon>Eurotiomycetidae</taxon>
        <taxon>Eurotiales</taxon>
        <taxon>Trichocomaceae</taxon>
        <taxon>Talaromyces</taxon>
        <taxon>Talaromyces sect. Bacilispori</taxon>
    </lineage>
</organism>
<dbReference type="Pfam" id="PF02441">
    <property type="entry name" value="Flavoprotein"/>
    <property type="match status" value="1"/>
</dbReference>
<sequence length="171" mass="18935">MDIETHLIISKWADATITYETDYKLRAVKDLATKTYSSHDVAAPISSGSFKVNAMIVVPCSMKTLSSIATGYGDDLISRAADVTFKEKRRLILVARETPLSGIHLENMMKVTQNGAIIFPPVPAFYTRPKTVDDIVNQTVGRILDLLDIDTGDFERWNGMHSDMARSIVGI</sequence>
<dbReference type="FunFam" id="3.40.50.1950:FF:000001">
    <property type="entry name" value="Flavin prenyltransferase UbiX"/>
    <property type="match status" value="1"/>
</dbReference>
<comment type="function">
    <text evidence="6">Flavin prenyltransferase that catalyzes the synthesis of the prenylated FMN cofactor (prenyl-FMN) for the ferulic acid decarboxylase FDC1. The prenyltransferase is metal-independent and links a dimethylallyl moiety from dimethylallyl monophosphate (DMAP) to the flavin N5 and C6 atoms of FMN.</text>
</comment>